<gene>
    <name evidence="2" type="ORF">Pme01_59540</name>
</gene>
<sequence length="71" mass="7228">MPPSTAAPAPPLTRKRNALCPNRAPTVRVSPPATEVARTPSPLESESEPVGGAVGVDAGIRAVCHLSSFIA</sequence>
<protein>
    <submittedName>
        <fullName evidence="2">Uncharacterized protein</fullName>
    </submittedName>
</protein>
<evidence type="ECO:0000313" key="3">
    <source>
        <dbReference type="Proteomes" id="UP000599074"/>
    </source>
</evidence>
<dbReference type="AlphaFoldDB" id="A0A8J3TIH5"/>
<dbReference type="Proteomes" id="UP000599074">
    <property type="component" value="Unassembled WGS sequence"/>
</dbReference>
<name>A0A8J3TIH5_9ACTN</name>
<feature type="region of interest" description="Disordered" evidence="1">
    <location>
        <begin position="1"/>
        <end position="50"/>
    </location>
</feature>
<feature type="compositionally biased region" description="Pro residues" evidence="1">
    <location>
        <begin position="1"/>
        <end position="11"/>
    </location>
</feature>
<organism evidence="2 3">
    <name type="scientific">Planosporangium mesophilum</name>
    <dbReference type="NCBI Taxonomy" id="689768"/>
    <lineage>
        <taxon>Bacteria</taxon>
        <taxon>Bacillati</taxon>
        <taxon>Actinomycetota</taxon>
        <taxon>Actinomycetes</taxon>
        <taxon>Micromonosporales</taxon>
        <taxon>Micromonosporaceae</taxon>
        <taxon>Planosporangium</taxon>
    </lineage>
</organism>
<comment type="caution">
    <text evidence="2">The sequence shown here is derived from an EMBL/GenBank/DDBJ whole genome shotgun (WGS) entry which is preliminary data.</text>
</comment>
<reference evidence="2" key="1">
    <citation type="submission" date="2021-01" db="EMBL/GenBank/DDBJ databases">
        <title>Whole genome shotgun sequence of Planosporangium mesophilum NBRC 109066.</title>
        <authorList>
            <person name="Komaki H."/>
            <person name="Tamura T."/>
        </authorList>
    </citation>
    <scope>NUCLEOTIDE SEQUENCE</scope>
    <source>
        <strain evidence="2">NBRC 109066</strain>
    </source>
</reference>
<keyword evidence="3" id="KW-1185">Reference proteome</keyword>
<dbReference type="EMBL" id="BOON01000075">
    <property type="protein sequence ID" value="GII26357.1"/>
    <property type="molecule type" value="Genomic_DNA"/>
</dbReference>
<accession>A0A8J3TIH5</accession>
<evidence type="ECO:0000313" key="2">
    <source>
        <dbReference type="EMBL" id="GII26357.1"/>
    </source>
</evidence>
<proteinExistence type="predicted"/>
<evidence type="ECO:0000256" key="1">
    <source>
        <dbReference type="SAM" id="MobiDB-lite"/>
    </source>
</evidence>